<name>A0A6C0L9V9_9ZZZZ</name>
<evidence type="ECO:0000313" key="1">
    <source>
        <dbReference type="EMBL" id="QHU27759.1"/>
    </source>
</evidence>
<sequence>MSVSSGALKRLTNKKGAELSKFLGIDSGLSTSLIANMQARINNPLFRLSMTDYEAMCGNKMMLKMMSKVIGCNEKQLNKFCKYINVFKDNINSSPKSINNKINATRNITASKRRGSLNLLPDDIYHIIVEKYKTIFKLKYVLKDWIQEEREKGLDDLDWFWLSGNPNAIDLLKENSKKINWENLSGNTNTNAIELLKANPKKINWENLSGNPNTKAIELLKKYPEEIDWNRLSGNPNPKAIELLNAKSEKIDWENLSGNPNPKAIELLNANPEKIIWKQLSGNPNAIELLINNPEEIKWYYLSKNPNAIELIKNKINEENEMSEDELYDLDDSQKISWKLLSQNPNAIELLKDNPTKIYGELLSQNLNPEAIELLKKYPEKIDWFWLSQNPNAIELLKAHPKKIYWNRLSKNPAIFNEILV</sequence>
<reference evidence="1" key="1">
    <citation type="journal article" date="2020" name="Nature">
        <title>Giant virus diversity and host interactions through global metagenomics.</title>
        <authorList>
            <person name="Schulz F."/>
            <person name="Roux S."/>
            <person name="Paez-Espino D."/>
            <person name="Jungbluth S."/>
            <person name="Walsh D.A."/>
            <person name="Denef V.J."/>
            <person name="McMahon K.D."/>
            <person name="Konstantinidis K.T."/>
            <person name="Eloe-Fadrosh E.A."/>
            <person name="Kyrpides N.C."/>
            <person name="Woyke T."/>
        </authorList>
    </citation>
    <scope>NUCLEOTIDE SEQUENCE</scope>
    <source>
        <strain evidence="1">GVMAG-M-3300027769-26</strain>
    </source>
</reference>
<protein>
    <submittedName>
        <fullName evidence="1">Uncharacterized protein</fullName>
    </submittedName>
</protein>
<dbReference type="EMBL" id="MN740462">
    <property type="protein sequence ID" value="QHU27759.1"/>
    <property type="molecule type" value="Genomic_DNA"/>
</dbReference>
<organism evidence="1">
    <name type="scientific">viral metagenome</name>
    <dbReference type="NCBI Taxonomy" id="1070528"/>
    <lineage>
        <taxon>unclassified sequences</taxon>
        <taxon>metagenomes</taxon>
        <taxon>organismal metagenomes</taxon>
    </lineage>
</organism>
<dbReference type="AlphaFoldDB" id="A0A6C0L9V9"/>
<accession>A0A6C0L9V9</accession>
<proteinExistence type="predicted"/>